<evidence type="ECO:0000313" key="3">
    <source>
        <dbReference type="Proteomes" id="UP001153076"/>
    </source>
</evidence>
<dbReference type="Proteomes" id="UP001153076">
    <property type="component" value="Unassembled WGS sequence"/>
</dbReference>
<dbReference type="Gene3D" id="3.60.10.10">
    <property type="entry name" value="Endonuclease/exonuclease/phosphatase"/>
    <property type="match status" value="1"/>
</dbReference>
<dbReference type="OrthoDB" id="425619at2759"/>
<sequence length="481" mass="55862">MVDPNEGTALEFILVSEINGTKCAKLVKEDTEGAVAYWQNAVICCVLGVDPRYEVIAGYVLLIKKGLYLVRFIEHQHALIVAQKGVYHFDQKPFIVKAWNLETEINIDVISLLLIWIQLPKLDVKYWGMQSLSKIGSMVGIPLKTDKYTKEKSMLKYARLLVEMPSVGQFLDYIEFTNEKSALIRQKVNYEWLPLKCSHCKMFGHTQENCRKHDTHKKEWRVRSQVQPQEQNQPSEEVEPSGDEDFQLVTKHTTRHYVARAEGQKEITTPNDLLQANTYNVRLEDDGNQAEGFLETKVKDQNIVEVMGKVFQNSQWEHNASMIDRGRIILSWHPRRYQFNMILKTDQLIHGKVIQLSANKMFYISFDLKALSQSLEDPWYALKDFNSVLHQGERIGGIEVTNRENASNIIDYKSLVMKVLFSLGQTIWSRIDRALHNELWYEGFAYTHVDYMTQGLSDHTPITMSFPHFLRPRNTFQFCDM</sequence>
<feature type="compositionally biased region" description="Polar residues" evidence="1">
    <location>
        <begin position="224"/>
        <end position="235"/>
    </location>
</feature>
<organism evidence="2 3">
    <name type="scientific">Carnegiea gigantea</name>
    <dbReference type="NCBI Taxonomy" id="171969"/>
    <lineage>
        <taxon>Eukaryota</taxon>
        <taxon>Viridiplantae</taxon>
        <taxon>Streptophyta</taxon>
        <taxon>Embryophyta</taxon>
        <taxon>Tracheophyta</taxon>
        <taxon>Spermatophyta</taxon>
        <taxon>Magnoliopsida</taxon>
        <taxon>eudicotyledons</taxon>
        <taxon>Gunneridae</taxon>
        <taxon>Pentapetalae</taxon>
        <taxon>Caryophyllales</taxon>
        <taxon>Cactineae</taxon>
        <taxon>Cactaceae</taxon>
        <taxon>Cactoideae</taxon>
        <taxon>Echinocereeae</taxon>
        <taxon>Carnegiea</taxon>
    </lineage>
</organism>
<accession>A0A9Q1GIJ1</accession>
<reference evidence="2" key="1">
    <citation type="submission" date="2022-04" db="EMBL/GenBank/DDBJ databases">
        <title>Carnegiea gigantea Genome sequencing and assembly v2.</title>
        <authorList>
            <person name="Copetti D."/>
            <person name="Sanderson M.J."/>
            <person name="Burquez A."/>
            <person name="Wojciechowski M.F."/>
        </authorList>
    </citation>
    <scope>NUCLEOTIDE SEQUENCE</scope>
    <source>
        <strain evidence="2">SGP5-SGP5p</strain>
        <tissue evidence="2">Aerial part</tissue>
    </source>
</reference>
<proteinExistence type="predicted"/>
<dbReference type="InterPro" id="IPR036691">
    <property type="entry name" value="Endo/exonu/phosph_ase_sf"/>
</dbReference>
<name>A0A9Q1GIJ1_9CARY</name>
<comment type="caution">
    <text evidence="2">The sequence shown here is derived from an EMBL/GenBank/DDBJ whole genome shotgun (WGS) entry which is preliminary data.</text>
</comment>
<protein>
    <recommendedName>
        <fullName evidence="4">DUF4283 domain-containing protein</fullName>
    </recommendedName>
</protein>
<gene>
    <name evidence="2" type="ORF">Cgig2_017702</name>
</gene>
<evidence type="ECO:0000313" key="2">
    <source>
        <dbReference type="EMBL" id="KAJ8419892.1"/>
    </source>
</evidence>
<feature type="region of interest" description="Disordered" evidence="1">
    <location>
        <begin position="219"/>
        <end position="243"/>
    </location>
</feature>
<dbReference type="PANTHER" id="PTHR33233:SF17">
    <property type="entry name" value="DUF4283 DOMAIN-CONTAINING PROTEIN"/>
    <property type="match status" value="1"/>
</dbReference>
<dbReference type="PANTHER" id="PTHR33233">
    <property type="entry name" value="ENDONUCLEASE/EXONUCLEASE/PHOSPHATASE"/>
    <property type="match status" value="1"/>
</dbReference>
<evidence type="ECO:0000256" key="1">
    <source>
        <dbReference type="SAM" id="MobiDB-lite"/>
    </source>
</evidence>
<evidence type="ECO:0008006" key="4">
    <source>
        <dbReference type="Google" id="ProtNLM"/>
    </source>
</evidence>
<keyword evidence="3" id="KW-1185">Reference proteome</keyword>
<dbReference type="AlphaFoldDB" id="A0A9Q1GIJ1"/>
<dbReference type="EMBL" id="JAKOGI010004192">
    <property type="protein sequence ID" value="KAJ8419892.1"/>
    <property type="molecule type" value="Genomic_DNA"/>
</dbReference>